<evidence type="ECO:0000313" key="2">
    <source>
        <dbReference type="EMBL" id="KZS86327.1"/>
    </source>
</evidence>
<dbReference type="EMBL" id="KV419550">
    <property type="protein sequence ID" value="KZS86327.1"/>
    <property type="molecule type" value="Genomic_DNA"/>
</dbReference>
<reference evidence="2 3" key="1">
    <citation type="journal article" date="2016" name="Mol. Biol. Evol.">
        <title>Comparative Genomics of Early-Diverging Mushroom-Forming Fungi Provides Insights into the Origins of Lignocellulose Decay Capabilities.</title>
        <authorList>
            <person name="Nagy L.G."/>
            <person name="Riley R."/>
            <person name="Tritt A."/>
            <person name="Adam C."/>
            <person name="Daum C."/>
            <person name="Floudas D."/>
            <person name="Sun H."/>
            <person name="Yadav J.S."/>
            <person name="Pangilinan J."/>
            <person name="Larsson K.H."/>
            <person name="Matsuura K."/>
            <person name="Barry K."/>
            <person name="Labutti K."/>
            <person name="Kuo R."/>
            <person name="Ohm R.A."/>
            <person name="Bhattacharya S.S."/>
            <person name="Shirouzu T."/>
            <person name="Yoshinaga Y."/>
            <person name="Martin F.M."/>
            <person name="Grigoriev I.V."/>
            <person name="Hibbett D.S."/>
        </authorList>
    </citation>
    <scope>NUCLEOTIDE SEQUENCE [LARGE SCALE GENOMIC DNA]</scope>
    <source>
        <strain evidence="2 3">HHB9708</strain>
    </source>
</reference>
<keyword evidence="3" id="KW-1185">Reference proteome</keyword>
<dbReference type="Proteomes" id="UP000076722">
    <property type="component" value="Unassembled WGS sequence"/>
</dbReference>
<organism evidence="2 3">
    <name type="scientific">Sistotremastrum niveocremeum HHB9708</name>
    <dbReference type="NCBI Taxonomy" id="1314777"/>
    <lineage>
        <taxon>Eukaryota</taxon>
        <taxon>Fungi</taxon>
        <taxon>Dikarya</taxon>
        <taxon>Basidiomycota</taxon>
        <taxon>Agaricomycotina</taxon>
        <taxon>Agaricomycetes</taxon>
        <taxon>Sistotremastrales</taxon>
        <taxon>Sistotremastraceae</taxon>
        <taxon>Sertulicium</taxon>
        <taxon>Sertulicium niveocremeum</taxon>
    </lineage>
</organism>
<proteinExistence type="predicted"/>
<dbReference type="AlphaFoldDB" id="A0A164M3U3"/>
<evidence type="ECO:0000313" key="3">
    <source>
        <dbReference type="Proteomes" id="UP000076722"/>
    </source>
</evidence>
<accession>A0A164M3U3</accession>
<protein>
    <submittedName>
        <fullName evidence="2">Uncharacterized protein</fullName>
    </submittedName>
</protein>
<feature type="region of interest" description="Disordered" evidence="1">
    <location>
        <begin position="243"/>
        <end position="267"/>
    </location>
</feature>
<evidence type="ECO:0000256" key="1">
    <source>
        <dbReference type="SAM" id="MobiDB-lite"/>
    </source>
</evidence>
<gene>
    <name evidence="2" type="ORF">SISNIDRAFT_492059</name>
</gene>
<name>A0A164M3U3_9AGAM</name>
<sequence>MGVGDTNQFVHHSNFACQELNCVANCLAQWYFDLTGKTWKKCGDSHVFVVVIEARGFERKPIPNSEDPTDESSIRSFNYLPSSLERRPNSIAPLGLSHHHPSTAVMDIEAKFEALSNRAAQENMHLLVNFAMDPARRAEMRAEINFELGRIWRELTKPQPEYRTNIQGGYKEAYLKELCSQEDTIHSVISEILVDPFEELPINVWNACAVACASHEIFWQKWFQNALYLAFLANLQSEMELSSDEEPPLAGAASDESDSLEATVYSTPMSTDDYRRAQSKVKVVVVSSSAL</sequence>